<gene>
    <name evidence="3" type="ORF">MAR_016537</name>
    <name evidence="4" type="ORF">MAR_016577</name>
</gene>
<organism evidence="4 5">
    <name type="scientific">Mya arenaria</name>
    <name type="common">Soft-shell clam</name>
    <dbReference type="NCBI Taxonomy" id="6604"/>
    <lineage>
        <taxon>Eukaryota</taxon>
        <taxon>Metazoa</taxon>
        <taxon>Spiralia</taxon>
        <taxon>Lophotrochozoa</taxon>
        <taxon>Mollusca</taxon>
        <taxon>Bivalvia</taxon>
        <taxon>Autobranchia</taxon>
        <taxon>Heteroconchia</taxon>
        <taxon>Euheterodonta</taxon>
        <taxon>Imparidentia</taxon>
        <taxon>Neoheterodontei</taxon>
        <taxon>Myida</taxon>
        <taxon>Myoidea</taxon>
        <taxon>Myidae</taxon>
        <taxon>Mya</taxon>
    </lineage>
</organism>
<feature type="domain" description="PH" evidence="2">
    <location>
        <begin position="26"/>
        <end position="66"/>
    </location>
</feature>
<dbReference type="Pfam" id="PF00169">
    <property type="entry name" value="PH"/>
    <property type="match status" value="1"/>
</dbReference>
<keyword evidence="5" id="KW-1185">Reference proteome</keyword>
<dbReference type="PROSITE" id="PS50003">
    <property type="entry name" value="PH_DOMAIN"/>
    <property type="match status" value="1"/>
</dbReference>
<protein>
    <recommendedName>
        <fullName evidence="2">PH domain-containing protein</fullName>
    </recommendedName>
</protein>
<dbReference type="SUPFAM" id="SSF55550">
    <property type="entry name" value="SH2 domain"/>
    <property type="match status" value="1"/>
</dbReference>
<dbReference type="EMBL" id="CP111023">
    <property type="protein sequence ID" value="WAR22603.1"/>
    <property type="molecule type" value="Genomic_DNA"/>
</dbReference>
<dbReference type="PANTHER" id="PTHR15126:SF4">
    <property type="entry name" value="SH3 DOMAIN-BINDING PROTEIN 2"/>
    <property type="match status" value="1"/>
</dbReference>
<dbReference type="InterPro" id="IPR036860">
    <property type="entry name" value="SH2_dom_sf"/>
</dbReference>
<feature type="region of interest" description="Disordered" evidence="1">
    <location>
        <begin position="151"/>
        <end position="208"/>
    </location>
</feature>
<dbReference type="Gene3D" id="3.30.505.10">
    <property type="entry name" value="SH2 domain"/>
    <property type="match status" value="1"/>
</dbReference>
<reference evidence="4" key="1">
    <citation type="submission" date="2022-11" db="EMBL/GenBank/DDBJ databases">
        <title>Centuries of genome instability and evolution in soft-shell clam transmissible cancer (bioRxiv).</title>
        <authorList>
            <person name="Hart S.F.M."/>
            <person name="Yonemitsu M.A."/>
            <person name="Giersch R.M."/>
            <person name="Beal B.F."/>
            <person name="Arriagada G."/>
            <person name="Davis B.W."/>
            <person name="Ostrander E.A."/>
            <person name="Goff S.P."/>
            <person name="Metzger M.J."/>
        </authorList>
    </citation>
    <scope>NUCLEOTIDE SEQUENCE</scope>
    <source>
        <strain evidence="4">MELC-2E11</strain>
        <tissue evidence="4">Siphon/mantle</tissue>
    </source>
</reference>
<dbReference type="Gene3D" id="2.30.29.30">
    <property type="entry name" value="Pleckstrin-homology domain (PH domain)/Phosphotyrosine-binding domain (PTB)"/>
    <property type="match status" value="1"/>
</dbReference>
<dbReference type="PANTHER" id="PTHR15126">
    <property type="entry name" value="SH3-BINDING"/>
    <property type="match status" value="1"/>
</dbReference>
<evidence type="ECO:0000313" key="4">
    <source>
        <dbReference type="EMBL" id="WAR22603.1"/>
    </source>
</evidence>
<evidence type="ECO:0000313" key="3">
    <source>
        <dbReference type="EMBL" id="WAR22563.1"/>
    </source>
</evidence>
<evidence type="ECO:0000259" key="2">
    <source>
        <dbReference type="PROSITE" id="PS50003"/>
    </source>
</evidence>
<dbReference type="SUPFAM" id="SSF50729">
    <property type="entry name" value="PH domain-like"/>
    <property type="match status" value="1"/>
</dbReference>
<proteinExistence type="predicted"/>
<name>A0ABY7FKA1_MYAAR</name>
<evidence type="ECO:0000256" key="1">
    <source>
        <dbReference type="SAM" id="MobiDB-lite"/>
    </source>
</evidence>
<evidence type="ECO:0000313" key="5">
    <source>
        <dbReference type="Proteomes" id="UP001164746"/>
    </source>
</evidence>
<dbReference type="InterPro" id="IPR011993">
    <property type="entry name" value="PH-like_dom_sf"/>
</dbReference>
<dbReference type="Proteomes" id="UP001164746">
    <property type="component" value="Chromosome 12"/>
</dbReference>
<dbReference type="EMBL" id="CP111023">
    <property type="protein sequence ID" value="WAR22563.1"/>
    <property type="molecule type" value="Genomic_DNA"/>
</dbReference>
<accession>A0ABY7FKA1</accession>
<dbReference type="InterPro" id="IPR035848">
    <property type="entry name" value="SH3BP2"/>
</dbReference>
<sequence length="274" mass="30975">MSTRGSQILTNPHVTIGAQELPVVEDCARSGFLRKQGRIERTIKFLKWRQRYVVLSKGCLYIYNDEYATAPMSSAFLGNYIKCVRQRVPGRMQWIFQLVPATQATLGTSGTSHSLMFCSATEEERKHKLGCSDEEYIYLEKSVVAERPRALHPARNVPLPREEEDNQIQPSKRNKPTFPAPQPGAQDKGFVRQTSSPATSPLPSPTSPVLSVNIDNSLKEFKIYDKDGQVTVDQTTLFPTLEKLLEYYTQNNLPKHTSSLTKPYRESADYINGM</sequence>
<dbReference type="InterPro" id="IPR001849">
    <property type="entry name" value="PH_domain"/>
</dbReference>